<dbReference type="AlphaFoldDB" id="A0AAW0EHV0"/>
<comment type="caution">
    <text evidence="2">The sequence shown here is derived from an EMBL/GenBank/DDBJ whole genome shotgun (WGS) entry which is preliminary data.</text>
</comment>
<sequence>MPVTRETSHPFATPPVNTHRILLIIGLFLCSILATACVAVSILRIRRNVHRPAVPPPSPPPVSVTSKRPLCHEIELGRAHSEPTWHTLQPLAVLTPTYELPQNGDLNKRPTPKRILTLLSLSSRSAASLDTTTVSMLDSVNYGHTSERHLRIAVLIAMPVPPVPDASNPSRDVADSDIVIGVADTAGAFPTIPSLLAYRR</sequence>
<keyword evidence="1" id="KW-0812">Transmembrane</keyword>
<name>A0AAW0EHV0_9AGAR</name>
<keyword evidence="1" id="KW-1133">Transmembrane helix</keyword>
<proteinExistence type="predicted"/>
<evidence type="ECO:0000313" key="3">
    <source>
        <dbReference type="Proteomes" id="UP001362999"/>
    </source>
</evidence>
<evidence type="ECO:0000313" key="2">
    <source>
        <dbReference type="EMBL" id="KAK7063584.1"/>
    </source>
</evidence>
<dbReference type="Proteomes" id="UP001362999">
    <property type="component" value="Unassembled WGS sequence"/>
</dbReference>
<protein>
    <submittedName>
        <fullName evidence="2">Uncharacterized protein</fullName>
    </submittedName>
</protein>
<dbReference type="EMBL" id="JAWWNJ010000001">
    <property type="protein sequence ID" value="KAK7063584.1"/>
    <property type="molecule type" value="Genomic_DNA"/>
</dbReference>
<keyword evidence="3" id="KW-1185">Reference proteome</keyword>
<accession>A0AAW0EHV0</accession>
<reference evidence="2 3" key="1">
    <citation type="journal article" date="2024" name="J Genomics">
        <title>Draft genome sequencing and assembly of Favolaschia claudopus CIRM-BRFM 2984 isolated from oak limbs.</title>
        <authorList>
            <person name="Navarro D."/>
            <person name="Drula E."/>
            <person name="Chaduli D."/>
            <person name="Cazenave R."/>
            <person name="Ahrendt S."/>
            <person name="Wang J."/>
            <person name="Lipzen A."/>
            <person name="Daum C."/>
            <person name="Barry K."/>
            <person name="Grigoriev I.V."/>
            <person name="Favel A."/>
            <person name="Rosso M.N."/>
            <person name="Martin F."/>
        </authorList>
    </citation>
    <scope>NUCLEOTIDE SEQUENCE [LARGE SCALE GENOMIC DNA]</scope>
    <source>
        <strain evidence="2 3">CIRM-BRFM 2984</strain>
    </source>
</reference>
<feature type="transmembrane region" description="Helical" evidence="1">
    <location>
        <begin position="20"/>
        <end position="43"/>
    </location>
</feature>
<keyword evidence="1" id="KW-0472">Membrane</keyword>
<organism evidence="2 3">
    <name type="scientific">Favolaschia claudopus</name>
    <dbReference type="NCBI Taxonomy" id="2862362"/>
    <lineage>
        <taxon>Eukaryota</taxon>
        <taxon>Fungi</taxon>
        <taxon>Dikarya</taxon>
        <taxon>Basidiomycota</taxon>
        <taxon>Agaricomycotina</taxon>
        <taxon>Agaricomycetes</taxon>
        <taxon>Agaricomycetidae</taxon>
        <taxon>Agaricales</taxon>
        <taxon>Marasmiineae</taxon>
        <taxon>Mycenaceae</taxon>
        <taxon>Favolaschia</taxon>
    </lineage>
</organism>
<gene>
    <name evidence="2" type="ORF">R3P38DRAFT_3249190</name>
</gene>
<evidence type="ECO:0000256" key="1">
    <source>
        <dbReference type="SAM" id="Phobius"/>
    </source>
</evidence>